<dbReference type="Proteomes" id="UP001497472">
    <property type="component" value="Unassembled WGS sequence"/>
</dbReference>
<keyword evidence="2" id="KW-1185">Reference proteome</keyword>
<evidence type="ECO:0000313" key="1">
    <source>
        <dbReference type="EMBL" id="CAK1552442.1"/>
    </source>
</evidence>
<sequence length="96" mass="11139">MATRGETISVELLHMDMQFGCSSNDNEGEITCQFDNALYKNNTQKLKNDVPTPLDTSSVSWKVEPTFQRHWRLNIRHDIMEISSEVPQQKRTIRNS</sequence>
<comment type="caution">
    <text evidence="1">The sequence shown here is derived from an EMBL/GenBank/DDBJ whole genome shotgun (WGS) entry which is preliminary data.</text>
</comment>
<reference evidence="1 2" key="1">
    <citation type="submission" date="2023-11" db="EMBL/GenBank/DDBJ databases">
        <authorList>
            <person name="Okamura Y."/>
        </authorList>
    </citation>
    <scope>NUCLEOTIDE SEQUENCE [LARGE SCALE GENOMIC DNA]</scope>
</reference>
<dbReference type="EMBL" id="CAVLEF010000144">
    <property type="protein sequence ID" value="CAK1552442.1"/>
    <property type="molecule type" value="Genomic_DNA"/>
</dbReference>
<proteinExistence type="predicted"/>
<accession>A0AAV1JU90</accession>
<name>A0AAV1JU90_9NEOP</name>
<dbReference type="AlphaFoldDB" id="A0AAV1JU90"/>
<gene>
    <name evidence="1" type="ORF">LNINA_LOCUS11486</name>
</gene>
<protein>
    <submittedName>
        <fullName evidence="1">Uncharacterized protein</fullName>
    </submittedName>
</protein>
<evidence type="ECO:0000313" key="2">
    <source>
        <dbReference type="Proteomes" id="UP001497472"/>
    </source>
</evidence>
<organism evidence="1 2">
    <name type="scientific">Leptosia nina</name>
    <dbReference type="NCBI Taxonomy" id="320188"/>
    <lineage>
        <taxon>Eukaryota</taxon>
        <taxon>Metazoa</taxon>
        <taxon>Ecdysozoa</taxon>
        <taxon>Arthropoda</taxon>
        <taxon>Hexapoda</taxon>
        <taxon>Insecta</taxon>
        <taxon>Pterygota</taxon>
        <taxon>Neoptera</taxon>
        <taxon>Endopterygota</taxon>
        <taxon>Lepidoptera</taxon>
        <taxon>Glossata</taxon>
        <taxon>Ditrysia</taxon>
        <taxon>Papilionoidea</taxon>
        <taxon>Pieridae</taxon>
        <taxon>Pierinae</taxon>
        <taxon>Leptosia</taxon>
    </lineage>
</organism>